<feature type="transmembrane region" description="Helical" evidence="7">
    <location>
        <begin position="187"/>
        <end position="205"/>
    </location>
</feature>
<feature type="transmembrane region" description="Helical" evidence="7">
    <location>
        <begin position="421"/>
        <end position="440"/>
    </location>
</feature>
<feature type="transmembrane region" description="Helical" evidence="7">
    <location>
        <begin position="484"/>
        <end position="506"/>
    </location>
</feature>
<evidence type="ECO:0000256" key="3">
    <source>
        <dbReference type="ARBA" id="ARBA00022448"/>
    </source>
</evidence>
<evidence type="ECO:0000256" key="1">
    <source>
        <dbReference type="ARBA" id="ARBA00004141"/>
    </source>
</evidence>
<dbReference type="PANTHER" id="PTHR11706">
    <property type="entry name" value="SOLUTE CARRIER PROTEIN FAMILY 11 MEMBER"/>
    <property type="match status" value="1"/>
</dbReference>
<dbReference type="Proteomes" id="UP001652625">
    <property type="component" value="Chromosome 11"/>
</dbReference>
<evidence type="ECO:0000256" key="6">
    <source>
        <dbReference type="ARBA" id="ARBA00023136"/>
    </source>
</evidence>
<dbReference type="GeneID" id="100212794"/>
<feature type="transmembrane region" description="Helical" evidence="7">
    <location>
        <begin position="452"/>
        <end position="472"/>
    </location>
</feature>
<feature type="transmembrane region" description="Helical" evidence="7">
    <location>
        <begin position="81"/>
        <end position="102"/>
    </location>
</feature>
<sequence length="529" mass="59283">MEMETNLVEEDVCSEYLNDKEIEKKQRNNEDDGGDVTIFQFSFRKLWAFTGPGFLMSIAYLDPGNIESDLKQGAVAQYKLLWVLLMSTCMGLLMQVLAARLGTVSGKHLAELCYENYPTIPRIILWVMVEIAIIASDMQEVIGSAIAWYLLSNGKIPLYAGVLITIMDTFAFLFLDKYGFRKLEAFFGLLITIMALAFGFEYVIASPKQVQVVKGMFIPGCSNCSPNAIVQAVGIVGAVIMPHNFYLHSALVKTRNINVKDKHAVKEANCYYAIECAVALAVSFIINVFVVGVFAMAFFGKTYGDVYKNCIKNKNTHAELFNKTPGDIIDANLFFGGIFLGCEFGDIAMYIWAIGLLAAGQSSTMTGTYSGQFAMEGFLKLTWPRWRRVLVTRSIAIVPALTVAFSQGIERLTGMNDLLNVLQSLQLPFAVLPLLTFTSNKKIMNSFVNSKFINCITWLIALLIISINLFFAADKLKSIENKLLYIPASIFIFFWISFYLLIAYFATGLKFFNSLKFFIVHDESRYLIQ</sequence>
<organism evidence="8 9">
    <name type="scientific">Hydra vulgaris</name>
    <name type="common">Hydra</name>
    <name type="synonym">Hydra attenuata</name>
    <dbReference type="NCBI Taxonomy" id="6087"/>
    <lineage>
        <taxon>Eukaryota</taxon>
        <taxon>Metazoa</taxon>
        <taxon>Cnidaria</taxon>
        <taxon>Hydrozoa</taxon>
        <taxon>Hydroidolina</taxon>
        <taxon>Anthoathecata</taxon>
        <taxon>Aplanulata</taxon>
        <taxon>Hydridae</taxon>
        <taxon>Hydra</taxon>
    </lineage>
</organism>
<dbReference type="NCBIfam" id="TIGR01197">
    <property type="entry name" value="nramp"/>
    <property type="match status" value="1"/>
</dbReference>
<keyword evidence="3" id="KW-0813">Transport</keyword>
<dbReference type="HAMAP" id="MF_00221">
    <property type="entry name" value="NRAMP"/>
    <property type="match status" value="1"/>
</dbReference>
<dbReference type="RefSeq" id="XP_065666841.1">
    <property type="nucleotide sequence ID" value="XM_065810769.1"/>
</dbReference>
<protein>
    <submittedName>
        <fullName evidence="9">Natural resistance-associated macrophage protein 2 isoform X4</fullName>
    </submittedName>
</protein>
<feature type="transmembrane region" description="Helical" evidence="7">
    <location>
        <begin position="390"/>
        <end position="409"/>
    </location>
</feature>
<keyword evidence="8" id="KW-1185">Reference proteome</keyword>
<evidence type="ECO:0000256" key="7">
    <source>
        <dbReference type="SAM" id="Phobius"/>
    </source>
</evidence>
<reference evidence="9" key="1">
    <citation type="submission" date="2025-08" db="UniProtKB">
        <authorList>
            <consortium name="RefSeq"/>
        </authorList>
    </citation>
    <scope>IDENTIFICATION</scope>
</reference>
<keyword evidence="5 7" id="KW-1133">Transmembrane helix</keyword>
<evidence type="ECO:0000256" key="4">
    <source>
        <dbReference type="ARBA" id="ARBA00022692"/>
    </source>
</evidence>
<accession>A0ABM4CY21</accession>
<dbReference type="PANTHER" id="PTHR11706:SF33">
    <property type="entry name" value="NATURAL RESISTANCE-ASSOCIATED MACROPHAGE PROTEIN 2"/>
    <property type="match status" value="1"/>
</dbReference>
<comment type="similarity">
    <text evidence="2">Belongs to the NRAMP family.</text>
</comment>
<dbReference type="InterPro" id="IPR001046">
    <property type="entry name" value="NRAMP_fam"/>
</dbReference>
<keyword evidence="4 7" id="KW-0812">Transmembrane</keyword>
<feature type="transmembrane region" description="Helical" evidence="7">
    <location>
        <begin position="225"/>
        <end position="247"/>
    </location>
</feature>
<proteinExistence type="inferred from homology"/>
<comment type="subcellular location">
    <subcellularLocation>
        <location evidence="1">Membrane</location>
        <topology evidence="1">Multi-pass membrane protein</topology>
    </subcellularLocation>
</comment>
<dbReference type="NCBIfam" id="NF037982">
    <property type="entry name" value="Nramp_1"/>
    <property type="match status" value="1"/>
</dbReference>
<evidence type="ECO:0000256" key="5">
    <source>
        <dbReference type="ARBA" id="ARBA00022989"/>
    </source>
</evidence>
<evidence type="ECO:0000313" key="9">
    <source>
        <dbReference type="RefSeq" id="XP_065666841.1"/>
    </source>
</evidence>
<evidence type="ECO:0000256" key="2">
    <source>
        <dbReference type="ARBA" id="ARBA00006670"/>
    </source>
</evidence>
<feature type="transmembrane region" description="Helical" evidence="7">
    <location>
        <begin position="268"/>
        <end position="299"/>
    </location>
</feature>
<keyword evidence="6 7" id="KW-0472">Membrane</keyword>
<dbReference type="Pfam" id="PF01566">
    <property type="entry name" value="Nramp"/>
    <property type="match status" value="1"/>
</dbReference>
<gene>
    <name evidence="9" type="primary">LOC100212794</name>
</gene>
<dbReference type="PRINTS" id="PR00447">
    <property type="entry name" value="NATRESASSCMP"/>
</dbReference>
<name>A0ABM4CY21_HYDVU</name>
<evidence type="ECO:0000313" key="8">
    <source>
        <dbReference type="Proteomes" id="UP001652625"/>
    </source>
</evidence>
<feature type="transmembrane region" description="Helical" evidence="7">
    <location>
        <begin position="156"/>
        <end position="175"/>
    </location>
</feature>